<evidence type="ECO:0000256" key="5">
    <source>
        <dbReference type="ARBA" id="ARBA00022970"/>
    </source>
</evidence>
<sequence length="498" mass="54859">MEEGKETCGRLKSLRLHFPLNRYLLLFLYLLVVLVRGCTYWGWNGIQEMLYKSGAYLWECDDPSTITELRVGDEKYVDCPARKQMLGGIFTTALGSNMLSSFLAGIVLDAVGPKITLLFGIIMDTAGWLLLGFSGESFRAYYAAAFCIGVAADPGYLPLLSISKLFPSNSSFVISIMGSVRSISFAIPVIMAAIFQGSSFAPEDLWKMCVGYVGVGQGISLLVTLLFVPMASFKAAAPAAVTAGATGSGELPQEEQQREGSQKEESLSTESAAAAAAARQKDTRSFLQLLVDPKFLLLLPIFVCALVRSDYYAKSNKEQLVTSEGKDLYQMFAIMNILSFIPGPLFGRLVDKYGIILVLLLLNSSGVLMFLFLIFDRLICKGISVFFFFIYTSFVLSNVYCFISINFPEHAFGKLTGLTSATGGIFVLISMLWYKKVLEYEPPNNFIVVDAIMVAAGFLVYALIFILWRVTKKQRIHPQMKGQKTLPETNEPSSTISV</sequence>
<dbReference type="SUPFAM" id="SSF103473">
    <property type="entry name" value="MFS general substrate transporter"/>
    <property type="match status" value="1"/>
</dbReference>
<dbReference type="VEuPathDB" id="ToxoDB:EMH_0010990"/>
<dbReference type="Proteomes" id="UP000030744">
    <property type="component" value="Unassembled WGS sequence"/>
</dbReference>
<dbReference type="InterPro" id="IPR011701">
    <property type="entry name" value="MFS"/>
</dbReference>
<dbReference type="InterPro" id="IPR052599">
    <property type="entry name" value="SLC43A_AATransporter"/>
</dbReference>
<dbReference type="GeneID" id="25376065"/>
<feature type="region of interest" description="Disordered" evidence="8">
    <location>
        <begin position="246"/>
        <end position="266"/>
    </location>
</feature>
<keyword evidence="6 9" id="KW-1133">Transmembrane helix</keyword>
<evidence type="ECO:0000256" key="8">
    <source>
        <dbReference type="SAM" id="MobiDB-lite"/>
    </source>
</evidence>
<evidence type="ECO:0000256" key="4">
    <source>
        <dbReference type="ARBA" id="ARBA00022692"/>
    </source>
</evidence>
<keyword evidence="4 9" id="KW-0812">Transmembrane</keyword>
<evidence type="ECO:0000256" key="7">
    <source>
        <dbReference type="ARBA" id="ARBA00023136"/>
    </source>
</evidence>
<keyword evidence="7 9" id="KW-0472">Membrane</keyword>
<dbReference type="InterPro" id="IPR036259">
    <property type="entry name" value="MFS_trans_sf"/>
</dbReference>
<accession>U6K2N8</accession>
<dbReference type="Gene3D" id="1.20.1250.20">
    <property type="entry name" value="MFS general substrate transporter like domains"/>
    <property type="match status" value="1"/>
</dbReference>
<evidence type="ECO:0000313" key="11">
    <source>
        <dbReference type="Proteomes" id="UP000030744"/>
    </source>
</evidence>
<feature type="transmembrane region" description="Helical" evidence="9">
    <location>
        <begin position="381"/>
        <end position="403"/>
    </location>
</feature>
<dbReference type="CDD" id="cd06174">
    <property type="entry name" value="MFS"/>
    <property type="match status" value="1"/>
</dbReference>
<evidence type="ECO:0000256" key="9">
    <source>
        <dbReference type="SAM" id="Phobius"/>
    </source>
</evidence>
<feature type="transmembrane region" description="Helical" evidence="9">
    <location>
        <begin position="415"/>
        <end position="434"/>
    </location>
</feature>
<feature type="transmembrane region" description="Helical" evidence="9">
    <location>
        <begin position="446"/>
        <end position="468"/>
    </location>
</feature>
<dbReference type="AlphaFoldDB" id="U6K2N8"/>
<feature type="transmembrane region" description="Helical" evidence="9">
    <location>
        <begin position="85"/>
        <end position="108"/>
    </location>
</feature>
<keyword evidence="3" id="KW-0813">Transport</keyword>
<dbReference type="GO" id="GO:0022857">
    <property type="term" value="F:transmembrane transporter activity"/>
    <property type="evidence" value="ECO:0007669"/>
    <property type="project" value="InterPro"/>
</dbReference>
<keyword evidence="11" id="KW-1185">Reference proteome</keyword>
<evidence type="ECO:0000256" key="6">
    <source>
        <dbReference type="ARBA" id="ARBA00022989"/>
    </source>
</evidence>
<feature type="transmembrane region" description="Helical" evidence="9">
    <location>
        <begin position="20"/>
        <end position="43"/>
    </location>
</feature>
<dbReference type="RefSeq" id="XP_013354550.1">
    <property type="nucleotide sequence ID" value="XM_013499096.1"/>
</dbReference>
<keyword evidence="5" id="KW-0029">Amino-acid transport</keyword>
<feature type="transmembrane region" description="Helical" evidence="9">
    <location>
        <begin position="205"/>
        <end position="228"/>
    </location>
</feature>
<dbReference type="OrthoDB" id="330047at2759"/>
<feature type="transmembrane region" description="Helical" evidence="9">
    <location>
        <begin position="353"/>
        <end position="375"/>
    </location>
</feature>
<dbReference type="EMBL" id="HG683749">
    <property type="protein sequence ID" value="CDJ31985.1"/>
    <property type="molecule type" value="Genomic_DNA"/>
</dbReference>
<dbReference type="GO" id="GO:0016020">
    <property type="term" value="C:membrane"/>
    <property type="evidence" value="ECO:0007669"/>
    <property type="project" value="UniProtKB-SubCell"/>
</dbReference>
<feature type="transmembrane region" description="Helical" evidence="9">
    <location>
        <begin position="115"/>
        <end position="134"/>
    </location>
</feature>
<organism evidence="10 11">
    <name type="scientific">Eimeria mitis</name>
    <dbReference type="NCBI Taxonomy" id="44415"/>
    <lineage>
        <taxon>Eukaryota</taxon>
        <taxon>Sar</taxon>
        <taxon>Alveolata</taxon>
        <taxon>Apicomplexa</taxon>
        <taxon>Conoidasida</taxon>
        <taxon>Coccidia</taxon>
        <taxon>Eucoccidiorida</taxon>
        <taxon>Eimeriorina</taxon>
        <taxon>Eimeriidae</taxon>
        <taxon>Eimeria</taxon>
    </lineage>
</organism>
<reference evidence="10" key="2">
    <citation type="submission" date="2013-10" db="EMBL/GenBank/DDBJ databases">
        <authorList>
            <person name="Aslett M."/>
        </authorList>
    </citation>
    <scope>NUCLEOTIDE SEQUENCE [LARGE SCALE GENOMIC DNA]</scope>
    <source>
        <strain evidence="10">Houghton</strain>
    </source>
</reference>
<gene>
    <name evidence="10" type="ORF">EMH_0010990</name>
</gene>
<feature type="transmembrane region" description="Helical" evidence="9">
    <location>
        <begin position="289"/>
        <end position="308"/>
    </location>
</feature>
<dbReference type="Pfam" id="PF07690">
    <property type="entry name" value="MFS_1"/>
    <property type="match status" value="1"/>
</dbReference>
<dbReference type="PANTHER" id="PTHR20772">
    <property type="entry name" value="PROTEIN FMP42"/>
    <property type="match status" value="1"/>
</dbReference>
<feature type="transmembrane region" description="Helical" evidence="9">
    <location>
        <begin position="172"/>
        <end position="193"/>
    </location>
</feature>
<protein>
    <submittedName>
        <fullName evidence="10">Major facilitator superfamily domain-containing protein, putative</fullName>
    </submittedName>
</protein>
<reference evidence="10" key="1">
    <citation type="submission" date="2013-10" db="EMBL/GenBank/DDBJ databases">
        <title>Genomic analysis of the causative agents of coccidiosis in chickens.</title>
        <authorList>
            <person name="Reid A.J."/>
            <person name="Blake D."/>
            <person name="Billington K."/>
            <person name="Browne H."/>
            <person name="Dunn M."/>
            <person name="Hung S."/>
            <person name="Kawahara F."/>
            <person name="Miranda-Saavedra D."/>
            <person name="Mourier T."/>
            <person name="Nagra H."/>
            <person name="Otto T.D."/>
            <person name="Rawlings N."/>
            <person name="Sanchez A."/>
            <person name="Sanders M."/>
            <person name="Subramaniam C."/>
            <person name="Tay Y."/>
            <person name="Dear P."/>
            <person name="Doerig C."/>
            <person name="Gruber A."/>
            <person name="Parkinson J."/>
            <person name="Shirley M."/>
            <person name="Wan K.L."/>
            <person name="Berriman M."/>
            <person name="Tomley F."/>
            <person name="Pain A."/>
        </authorList>
    </citation>
    <scope>NUCLEOTIDE SEQUENCE [LARGE SCALE GENOMIC DNA]</scope>
    <source>
        <strain evidence="10">Houghton</strain>
    </source>
</reference>
<feature type="transmembrane region" description="Helical" evidence="9">
    <location>
        <begin position="140"/>
        <end position="160"/>
    </location>
</feature>
<comment type="subcellular location">
    <subcellularLocation>
        <location evidence="1">Membrane</location>
        <topology evidence="1">Multi-pass membrane protein</topology>
    </subcellularLocation>
</comment>
<evidence type="ECO:0000256" key="2">
    <source>
        <dbReference type="ARBA" id="ARBA00006595"/>
    </source>
</evidence>
<name>U6K2N8_9EIME</name>
<proteinExistence type="inferred from homology"/>
<dbReference type="PANTHER" id="PTHR20772:SF2">
    <property type="entry name" value="PROTEIN FMP42"/>
    <property type="match status" value="1"/>
</dbReference>
<feature type="compositionally biased region" description="Basic and acidic residues" evidence="8">
    <location>
        <begin position="255"/>
        <end position="266"/>
    </location>
</feature>
<comment type="similarity">
    <text evidence="2">Belongs to the SLC43A transporter (TC 2.A.1.44) family.</text>
</comment>
<dbReference type="GO" id="GO:0006865">
    <property type="term" value="P:amino acid transport"/>
    <property type="evidence" value="ECO:0007669"/>
    <property type="project" value="UniProtKB-KW"/>
</dbReference>
<evidence type="ECO:0000313" key="10">
    <source>
        <dbReference type="EMBL" id="CDJ31985.1"/>
    </source>
</evidence>
<feature type="transmembrane region" description="Helical" evidence="9">
    <location>
        <begin position="328"/>
        <end position="346"/>
    </location>
</feature>
<evidence type="ECO:0000256" key="3">
    <source>
        <dbReference type="ARBA" id="ARBA00022448"/>
    </source>
</evidence>
<evidence type="ECO:0000256" key="1">
    <source>
        <dbReference type="ARBA" id="ARBA00004141"/>
    </source>
</evidence>